<keyword evidence="4" id="KW-1185">Reference proteome</keyword>
<feature type="domain" description="SEC7" evidence="2">
    <location>
        <begin position="88"/>
        <end position="198"/>
    </location>
</feature>
<dbReference type="PROSITE" id="PS50190">
    <property type="entry name" value="SEC7"/>
    <property type="match status" value="1"/>
</dbReference>
<dbReference type="PANTHER" id="PTHR10663">
    <property type="entry name" value="GUANYL-NUCLEOTIDE EXCHANGE FACTOR"/>
    <property type="match status" value="1"/>
</dbReference>
<dbReference type="GO" id="GO:0005085">
    <property type="term" value="F:guanyl-nucleotide exchange factor activity"/>
    <property type="evidence" value="ECO:0007669"/>
    <property type="project" value="InterPro"/>
</dbReference>
<dbReference type="Pfam" id="PF01369">
    <property type="entry name" value="Sec7"/>
    <property type="match status" value="1"/>
</dbReference>
<dbReference type="AlphaFoldDB" id="A0A9N9EPL9"/>
<dbReference type="OrthoDB" id="430364at2759"/>
<dbReference type="SUPFAM" id="SSF48425">
    <property type="entry name" value="Sec7 domain"/>
    <property type="match status" value="1"/>
</dbReference>
<comment type="caution">
    <text evidence="3">The sequence shown here is derived from an EMBL/GenBank/DDBJ whole genome shotgun (WGS) entry which is preliminary data.</text>
</comment>
<accession>A0A9N9EPL9</accession>
<feature type="region of interest" description="Disordered" evidence="1">
    <location>
        <begin position="1"/>
        <end position="46"/>
    </location>
</feature>
<evidence type="ECO:0000256" key="1">
    <source>
        <dbReference type="SAM" id="MobiDB-lite"/>
    </source>
</evidence>
<organism evidence="3 4">
    <name type="scientific">Racocetra fulgida</name>
    <dbReference type="NCBI Taxonomy" id="60492"/>
    <lineage>
        <taxon>Eukaryota</taxon>
        <taxon>Fungi</taxon>
        <taxon>Fungi incertae sedis</taxon>
        <taxon>Mucoromycota</taxon>
        <taxon>Glomeromycotina</taxon>
        <taxon>Glomeromycetes</taxon>
        <taxon>Diversisporales</taxon>
        <taxon>Gigasporaceae</taxon>
        <taxon>Racocetra</taxon>
    </lineage>
</organism>
<proteinExistence type="predicted"/>
<dbReference type="InterPro" id="IPR035999">
    <property type="entry name" value="Sec7_dom_sf"/>
</dbReference>
<evidence type="ECO:0000313" key="4">
    <source>
        <dbReference type="Proteomes" id="UP000789396"/>
    </source>
</evidence>
<gene>
    <name evidence="3" type="ORF">RFULGI_LOCUS9937</name>
</gene>
<evidence type="ECO:0000259" key="2">
    <source>
        <dbReference type="PROSITE" id="PS50190"/>
    </source>
</evidence>
<feature type="compositionally biased region" description="Low complexity" evidence="1">
    <location>
        <begin position="92"/>
        <end position="103"/>
    </location>
</feature>
<dbReference type="InterPro" id="IPR023394">
    <property type="entry name" value="Sec7_C_sf"/>
</dbReference>
<dbReference type="PANTHER" id="PTHR10663:SF405">
    <property type="entry name" value="ARF GUANINE NUCLEOTIDE EXCHANGE FACTOR SYT1"/>
    <property type="match status" value="1"/>
</dbReference>
<dbReference type="InterPro" id="IPR000904">
    <property type="entry name" value="Sec7_dom"/>
</dbReference>
<reference evidence="3" key="1">
    <citation type="submission" date="2021-06" db="EMBL/GenBank/DDBJ databases">
        <authorList>
            <person name="Kallberg Y."/>
            <person name="Tangrot J."/>
            <person name="Rosling A."/>
        </authorList>
    </citation>
    <scope>NUCLEOTIDE SEQUENCE</scope>
    <source>
        <strain evidence="3">IN212</strain>
    </source>
</reference>
<feature type="compositionally biased region" description="Polar residues" evidence="1">
    <location>
        <begin position="10"/>
        <end position="19"/>
    </location>
</feature>
<feature type="region of interest" description="Disordered" evidence="1">
    <location>
        <begin position="92"/>
        <end position="123"/>
    </location>
</feature>
<dbReference type="EMBL" id="CAJVPZ010018669">
    <property type="protein sequence ID" value="CAG8689559.1"/>
    <property type="molecule type" value="Genomic_DNA"/>
</dbReference>
<feature type="region of interest" description="Disordered" evidence="1">
    <location>
        <begin position="215"/>
        <end position="241"/>
    </location>
</feature>
<dbReference type="Proteomes" id="UP000789396">
    <property type="component" value="Unassembled WGS sequence"/>
</dbReference>
<sequence length="345" mass="38158">MFSANKRKQFTSSNSNDTIPQIPRRNKDTKAPKTSDSSEVAADAATITRTTTTTTVTTVTTTISAKNPDGSGPLYLDLGDFSFSPLEPDENGGLLTSSSISSTDDAKKTAHDSSASSSPITSNSSIYDTPTIKLTSKNLSDLDDTPYVLAFSLLMLHTDAFNKNVKRKMTKEDFIKNTRIDGVNPEILEILYDNIIYTPFIYAEDDVDVNGQTMLESPTSDHRQLKIFSSSKDKRKSMRPRNDPYHVIQTKQPTEFKPYLKDIIPVENPYSYIGTLPSLDIVNLHRAFSSAQTIRITGVQNRRNGDQFSSTTSSFQPSKDGTFLLKITKGGKLGRKVDLIDGKKK</sequence>
<dbReference type="GO" id="GO:0032012">
    <property type="term" value="P:regulation of ARF protein signal transduction"/>
    <property type="evidence" value="ECO:0007669"/>
    <property type="project" value="InterPro"/>
</dbReference>
<dbReference type="Gene3D" id="1.10.1000.11">
    <property type="entry name" value="Arf Nucleotide-binding Site Opener,domain 2"/>
    <property type="match status" value="1"/>
</dbReference>
<protein>
    <submittedName>
        <fullName evidence="3">19453_t:CDS:1</fullName>
    </submittedName>
</protein>
<feature type="compositionally biased region" description="Low complexity" evidence="1">
    <location>
        <begin position="113"/>
        <end position="123"/>
    </location>
</feature>
<feature type="non-terminal residue" evidence="3">
    <location>
        <position position="345"/>
    </location>
</feature>
<name>A0A9N9EPL9_9GLOM</name>
<evidence type="ECO:0000313" key="3">
    <source>
        <dbReference type="EMBL" id="CAG8689559.1"/>
    </source>
</evidence>
<dbReference type="SMART" id="SM00222">
    <property type="entry name" value="Sec7"/>
    <property type="match status" value="1"/>
</dbReference>